<proteinExistence type="predicted"/>
<keyword evidence="3" id="KW-1185">Reference proteome</keyword>
<keyword evidence="1" id="KW-0812">Transmembrane</keyword>
<sequence length="92" mass="10888">MQTSLSTLNIPSCPVKDLETLIWCFLPKGVKVLQTVSGFCTNVKGIQNQFKSSKNKFHRWFFIAIIVYFCARQFIAYFKRRMERLDERSEEE</sequence>
<evidence type="ECO:0000313" key="2">
    <source>
        <dbReference type="EMBL" id="KAK0398739.1"/>
    </source>
</evidence>
<organism evidence="2 3">
    <name type="scientific">Steinernema hermaphroditum</name>
    <dbReference type="NCBI Taxonomy" id="289476"/>
    <lineage>
        <taxon>Eukaryota</taxon>
        <taxon>Metazoa</taxon>
        <taxon>Ecdysozoa</taxon>
        <taxon>Nematoda</taxon>
        <taxon>Chromadorea</taxon>
        <taxon>Rhabditida</taxon>
        <taxon>Tylenchina</taxon>
        <taxon>Panagrolaimomorpha</taxon>
        <taxon>Strongyloidoidea</taxon>
        <taxon>Steinernematidae</taxon>
        <taxon>Steinernema</taxon>
    </lineage>
</organism>
<dbReference type="AlphaFoldDB" id="A0AA39H5Y7"/>
<dbReference type="Proteomes" id="UP001175271">
    <property type="component" value="Unassembled WGS sequence"/>
</dbReference>
<feature type="transmembrane region" description="Helical" evidence="1">
    <location>
        <begin position="60"/>
        <end position="78"/>
    </location>
</feature>
<evidence type="ECO:0000313" key="3">
    <source>
        <dbReference type="Proteomes" id="UP001175271"/>
    </source>
</evidence>
<name>A0AA39H5Y7_9BILA</name>
<gene>
    <name evidence="2" type="ORF">QR680_002731</name>
</gene>
<reference evidence="2" key="1">
    <citation type="submission" date="2023-06" db="EMBL/GenBank/DDBJ databases">
        <title>Genomic analysis of the entomopathogenic nematode Steinernema hermaphroditum.</title>
        <authorList>
            <person name="Schwarz E.M."/>
            <person name="Heppert J.K."/>
            <person name="Baniya A."/>
            <person name="Schwartz H.T."/>
            <person name="Tan C.-H."/>
            <person name="Antoshechkin I."/>
            <person name="Sternberg P.W."/>
            <person name="Goodrich-Blair H."/>
            <person name="Dillman A.R."/>
        </authorList>
    </citation>
    <scope>NUCLEOTIDE SEQUENCE</scope>
    <source>
        <strain evidence="2">PS9179</strain>
        <tissue evidence="2">Whole animal</tissue>
    </source>
</reference>
<dbReference type="EMBL" id="JAUCMV010000005">
    <property type="protein sequence ID" value="KAK0398739.1"/>
    <property type="molecule type" value="Genomic_DNA"/>
</dbReference>
<keyword evidence="1" id="KW-1133">Transmembrane helix</keyword>
<comment type="caution">
    <text evidence="2">The sequence shown here is derived from an EMBL/GenBank/DDBJ whole genome shotgun (WGS) entry which is preliminary data.</text>
</comment>
<protein>
    <submittedName>
        <fullName evidence="2">Uncharacterized protein</fullName>
    </submittedName>
</protein>
<accession>A0AA39H5Y7</accession>
<keyword evidence="1" id="KW-0472">Membrane</keyword>
<evidence type="ECO:0000256" key="1">
    <source>
        <dbReference type="SAM" id="Phobius"/>
    </source>
</evidence>